<sequence length="177" mass="19083">MDRKEGGVATEVGRTEGLDAMVGGGDPGALFGPFEVMVQEVNVGGMSEEADIQEGGGRLVFKECQEMVRGSLDKRNREIFRELDKKVEIARSLLEGVVRTVGDGVGVREAQGSWNGLLRDRRVLGEPGPNQTGNGGVVDDEEELEAHITGFYEQLFTTEQQPVDNGSLLDADSSESI</sequence>
<organism evidence="1 2">
    <name type="scientific">Catharanthus roseus</name>
    <name type="common">Madagascar periwinkle</name>
    <name type="synonym">Vinca rosea</name>
    <dbReference type="NCBI Taxonomy" id="4058"/>
    <lineage>
        <taxon>Eukaryota</taxon>
        <taxon>Viridiplantae</taxon>
        <taxon>Streptophyta</taxon>
        <taxon>Embryophyta</taxon>
        <taxon>Tracheophyta</taxon>
        <taxon>Spermatophyta</taxon>
        <taxon>Magnoliopsida</taxon>
        <taxon>eudicotyledons</taxon>
        <taxon>Gunneridae</taxon>
        <taxon>Pentapetalae</taxon>
        <taxon>asterids</taxon>
        <taxon>lamiids</taxon>
        <taxon>Gentianales</taxon>
        <taxon>Apocynaceae</taxon>
        <taxon>Rauvolfioideae</taxon>
        <taxon>Vinceae</taxon>
        <taxon>Catharanthinae</taxon>
        <taxon>Catharanthus</taxon>
    </lineage>
</organism>
<dbReference type="EMBL" id="CM044703">
    <property type="protein sequence ID" value="KAI5672162.1"/>
    <property type="molecule type" value="Genomic_DNA"/>
</dbReference>
<keyword evidence="2" id="KW-1185">Reference proteome</keyword>
<accession>A0ACC0BHT9</accession>
<reference evidence="2" key="1">
    <citation type="journal article" date="2023" name="Nat. Plants">
        <title>Single-cell RNA sequencing provides a high-resolution roadmap for understanding the multicellular compartmentation of specialized metabolism.</title>
        <authorList>
            <person name="Sun S."/>
            <person name="Shen X."/>
            <person name="Li Y."/>
            <person name="Li Y."/>
            <person name="Wang S."/>
            <person name="Li R."/>
            <person name="Zhang H."/>
            <person name="Shen G."/>
            <person name="Guo B."/>
            <person name="Wei J."/>
            <person name="Xu J."/>
            <person name="St-Pierre B."/>
            <person name="Chen S."/>
            <person name="Sun C."/>
        </authorList>
    </citation>
    <scope>NUCLEOTIDE SEQUENCE [LARGE SCALE GENOMIC DNA]</scope>
</reference>
<name>A0ACC0BHT9_CATRO</name>
<proteinExistence type="predicted"/>
<evidence type="ECO:0000313" key="1">
    <source>
        <dbReference type="EMBL" id="KAI5672162.1"/>
    </source>
</evidence>
<evidence type="ECO:0000313" key="2">
    <source>
        <dbReference type="Proteomes" id="UP001060085"/>
    </source>
</evidence>
<gene>
    <name evidence="1" type="ORF">M9H77_12526</name>
</gene>
<comment type="caution">
    <text evidence="1">The sequence shown here is derived from an EMBL/GenBank/DDBJ whole genome shotgun (WGS) entry which is preliminary data.</text>
</comment>
<protein>
    <submittedName>
        <fullName evidence="1">Uncharacterized protein</fullName>
    </submittedName>
</protein>
<dbReference type="Proteomes" id="UP001060085">
    <property type="component" value="Linkage Group LG03"/>
</dbReference>